<feature type="region of interest" description="Disordered" evidence="4">
    <location>
        <begin position="1"/>
        <end position="30"/>
    </location>
</feature>
<dbReference type="AlphaFoldDB" id="D6TGX0"/>
<reference evidence="6 7" key="1">
    <citation type="journal article" date="2011" name="Stand. Genomic Sci.">
        <title>Non-contiguous finished genome sequence and contextual data of the filamentous soil bacterium Ktedonobacter racemifer type strain (SOSP1-21).</title>
        <authorList>
            <person name="Chang Y.J."/>
            <person name="Land M."/>
            <person name="Hauser L."/>
            <person name="Chertkov O."/>
            <person name="Del Rio T.G."/>
            <person name="Nolan M."/>
            <person name="Copeland A."/>
            <person name="Tice H."/>
            <person name="Cheng J.F."/>
            <person name="Lucas S."/>
            <person name="Han C."/>
            <person name="Goodwin L."/>
            <person name="Pitluck S."/>
            <person name="Ivanova N."/>
            <person name="Ovchinikova G."/>
            <person name="Pati A."/>
            <person name="Chen A."/>
            <person name="Palaniappan K."/>
            <person name="Mavromatis K."/>
            <person name="Liolios K."/>
            <person name="Brettin T."/>
            <person name="Fiebig A."/>
            <person name="Rohde M."/>
            <person name="Abt B."/>
            <person name="Goker M."/>
            <person name="Detter J.C."/>
            <person name="Woyke T."/>
            <person name="Bristow J."/>
            <person name="Eisen J.A."/>
            <person name="Markowitz V."/>
            <person name="Hugenholtz P."/>
            <person name="Kyrpides N.C."/>
            <person name="Klenk H.P."/>
            <person name="Lapidus A."/>
        </authorList>
    </citation>
    <scope>NUCLEOTIDE SEQUENCE [LARGE SCALE GENOMIC DNA]</scope>
    <source>
        <strain evidence="7">DSM 44963</strain>
    </source>
</reference>
<dbReference type="PANTHER" id="PTHR44688">
    <property type="entry name" value="DNA-BINDING TRANSCRIPTIONAL ACTIVATOR DEVR_DOSR"/>
    <property type="match status" value="1"/>
</dbReference>
<evidence type="ECO:0000256" key="1">
    <source>
        <dbReference type="ARBA" id="ARBA00023015"/>
    </source>
</evidence>
<keyword evidence="3" id="KW-0804">Transcription</keyword>
<name>D6TGX0_KTERA</name>
<dbReference type="InParanoid" id="D6TGX0"/>
<keyword evidence="2" id="KW-0238">DNA-binding</keyword>
<dbReference type="InterPro" id="IPR036388">
    <property type="entry name" value="WH-like_DNA-bd_sf"/>
</dbReference>
<dbReference type="Gene3D" id="1.10.10.10">
    <property type="entry name" value="Winged helix-like DNA-binding domain superfamily/Winged helix DNA-binding domain"/>
    <property type="match status" value="1"/>
</dbReference>
<dbReference type="GO" id="GO:0003677">
    <property type="term" value="F:DNA binding"/>
    <property type="evidence" value="ECO:0007669"/>
    <property type="project" value="UniProtKB-KW"/>
</dbReference>
<dbReference type="PANTHER" id="PTHR44688:SF16">
    <property type="entry name" value="DNA-BINDING TRANSCRIPTIONAL ACTIVATOR DEVR_DOSR"/>
    <property type="match status" value="1"/>
</dbReference>
<sequence>MQTYKASMPTLLRKPHLVGNSNDSKTEDREPIEIEQDLTVLNEWIRVQEEILKSMITPNTSKKSWRNRIEDTIYHCTHGYAQVLWDPISLEHLRGNCHLIEICFQQKRYGMLKLTSGYLVSHSAPNIPQSFANLCALIINLAEHQKLVESLMKQLPSLDINDSLSPREKDVLNGMAFGENEDAIGQRLSIALTTVRTHRHAIYRCLMVRNPRDAVLRSFALGLVNWLDLSCDPPH</sequence>
<evidence type="ECO:0000313" key="7">
    <source>
        <dbReference type="Proteomes" id="UP000004508"/>
    </source>
</evidence>
<evidence type="ECO:0000256" key="2">
    <source>
        <dbReference type="ARBA" id="ARBA00023125"/>
    </source>
</evidence>
<dbReference type="SUPFAM" id="SSF46894">
    <property type="entry name" value="C-terminal effector domain of the bipartite response regulators"/>
    <property type="match status" value="1"/>
</dbReference>
<dbReference type="InterPro" id="IPR000792">
    <property type="entry name" value="Tscrpt_reg_LuxR_C"/>
</dbReference>
<keyword evidence="1" id="KW-0805">Transcription regulation</keyword>
<dbReference type="Proteomes" id="UP000004508">
    <property type="component" value="Unassembled WGS sequence"/>
</dbReference>
<feature type="domain" description="HTH luxR-type" evidence="5">
    <location>
        <begin position="157"/>
        <end position="222"/>
    </location>
</feature>
<dbReference type="STRING" id="485913.Krac_10406"/>
<gene>
    <name evidence="6" type="ORF">Krac_10406</name>
</gene>
<dbReference type="PROSITE" id="PS50043">
    <property type="entry name" value="HTH_LUXR_2"/>
    <property type="match status" value="1"/>
</dbReference>
<evidence type="ECO:0000256" key="3">
    <source>
        <dbReference type="ARBA" id="ARBA00023163"/>
    </source>
</evidence>
<dbReference type="OrthoDB" id="163534at2"/>
<dbReference type="SMART" id="SM00421">
    <property type="entry name" value="HTH_LUXR"/>
    <property type="match status" value="1"/>
</dbReference>
<dbReference type="InterPro" id="IPR016032">
    <property type="entry name" value="Sig_transdc_resp-reg_C-effctor"/>
</dbReference>
<evidence type="ECO:0000313" key="6">
    <source>
        <dbReference type="EMBL" id="EFH88899.1"/>
    </source>
</evidence>
<dbReference type="Pfam" id="PF00196">
    <property type="entry name" value="GerE"/>
    <property type="match status" value="1"/>
</dbReference>
<dbReference type="GO" id="GO:0006355">
    <property type="term" value="P:regulation of DNA-templated transcription"/>
    <property type="evidence" value="ECO:0007669"/>
    <property type="project" value="InterPro"/>
</dbReference>
<evidence type="ECO:0000259" key="5">
    <source>
        <dbReference type="PROSITE" id="PS50043"/>
    </source>
</evidence>
<comment type="caution">
    <text evidence="6">The sequence shown here is derived from an EMBL/GenBank/DDBJ whole genome shotgun (WGS) entry which is preliminary data.</text>
</comment>
<evidence type="ECO:0000256" key="4">
    <source>
        <dbReference type="SAM" id="MobiDB-lite"/>
    </source>
</evidence>
<keyword evidence="7" id="KW-1185">Reference proteome</keyword>
<protein>
    <submittedName>
        <fullName evidence="6">Transcriptional regulator, LuxR family</fullName>
    </submittedName>
</protein>
<dbReference type="EMBL" id="ADVG01000001">
    <property type="protein sequence ID" value="EFH88899.1"/>
    <property type="molecule type" value="Genomic_DNA"/>
</dbReference>
<dbReference type="RefSeq" id="WP_007905108.1">
    <property type="nucleotide sequence ID" value="NZ_ADVG01000001.1"/>
</dbReference>
<organism evidence="6 7">
    <name type="scientific">Ktedonobacter racemifer DSM 44963</name>
    <dbReference type="NCBI Taxonomy" id="485913"/>
    <lineage>
        <taxon>Bacteria</taxon>
        <taxon>Bacillati</taxon>
        <taxon>Chloroflexota</taxon>
        <taxon>Ktedonobacteria</taxon>
        <taxon>Ktedonobacterales</taxon>
        <taxon>Ktedonobacteraceae</taxon>
        <taxon>Ktedonobacter</taxon>
    </lineage>
</organism>
<accession>D6TGX0</accession>
<proteinExistence type="predicted"/>
<dbReference type="PRINTS" id="PR00038">
    <property type="entry name" value="HTHLUXR"/>
</dbReference>